<accession>A0ABM1ZNP1</accession>
<dbReference type="Gene3D" id="1.10.238.10">
    <property type="entry name" value="EF-hand"/>
    <property type="match status" value="2"/>
</dbReference>
<reference evidence="5" key="1">
    <citation type="journal article" date="2015" name="Proc. Natl. Acad. Sci. U.S.A.">
        <title>Genome sequence of the Asian Tiger mosquito, Aedes albopictus, reveals insights into its biology, genetics, and evolution.</title>
        <authorList>
            <person name="Chen X.G."/>
            <person name="Jiang X."/>
            <person name="Gu J."/>
            <person name="Xu M."/>
            <person name="Wu Y."/>
            <person name="Deng Y."/>
            <person name="Zhang C."/>
            <person name="Bonizzoni M."/>
            <person name="Dermauw W."/>
            <person name="Vontas J."/>
            <person name="Armbruster P."/>
            <person name="Huang X."/>
            <person name="Yang Y."/>
            <person name="Zhang H."/>
            <person name="He W."/>
            <person name="Peng H."/>
            <person name="Liu Y."/>
            <person name="Wu K."/>
            <person name="Chen J."/>
            <person name="Lirakis M."/>
            <person name="Topalis P."/>
            <person name="Van Leeuwen T."/>
            <person name="Hall A.B."/>
            <person name="Jiang X."/>
            <person name="Thorpe C."/>
            <person name="Mueller R.L."/>
            <person name="Sun C."/>
            <person name="Waterhouse R.M."/>
            <person name="Yan G."/>
            <person name="Tu Z.J."/>
            <person name="Fang X."/>
            <person name="James A.A."/>
        </authorList>
    </citation>
    <scope>NUCLEOTIDE SEQUENCE [LARGE SCALE GENOMIC DNA]</scope>
    <source>
        <strain evidence="5">Foshan</strain>
    </source>
</reference>
<dbReference type="PANTHER" id="PTHR23048:SF0">
    <property type="entry name" value="CALMODULIN LIKE 3"/>
    <property type="match status" value="1"/>
</dbReference>
<evidence type="ECO:0000313" key="5">
    <source>
        <dbReference type="Proteomes" id="UP000069940"/>
    </source>
</evidence>
<protein>
    <recommendedName>
        <fullName evidence="3">EF-hand domain-containing protein</fullName>
    </recommendedName>
</protein>
<dbReference type="InterPro" id="IPR011992">
    <property type="entry name" value="EF-hand-dom_pair"/>
</dbReference>
<dbReference type="Proteomes" id="UP000069940">
    <property type="component" value="Unassembled WGS sequence"/>
</dbReference>
<evidence type="ECO:0000256" key="2">
    <source>
        <dbReference type="ARBA" id="ARBA00022837"/>
    </source>
</evidence>
<dbReference type="Pfam" id="PF13499">
    <property type="entry name" value="EF-hand_7"/>
    <property type="match status" value="2"/>
</dbReference>
<evidence type="ECO:0000259" key="3">
    <source>
        <dbReference type="PROSITE" id="PS50222"/>
    </source>
</evidence>
<sequence length="213" mass="23998">MFRPQNPPEKLSEDQIEELKEAFSLFDTNGDGTITSSELGTVLRSLGKNVSDAEVEELLKEVSVDHEGMIHFPDFVAMMSIRLRDFNSEDELKEAFRMFDRNGDGMISADELRLALQSFGEQLADEEIEELLREADINCDGQIDYQDFFASDARAGGIGLLTEEEETNPNETLRFHFQSHTSCRSSETVMVGLQERKNFLGAFEKLGAISNIN</sequence>
<dbReference type="RefSeq" id="XP_062716066.1">
    <property type="nucleotide sequence ID" value="XM_062860082.1"/>
</dbReference>
<dbReference type="SUPFAM" id="SSF47473">
    <property type="entry name" value="EF-hand"/>
    <property type="match status" value="1"/>
</dbReference>
<keyword evidence="5" id="KW-1185">Reference proteome</keyword>
<reference evidence="4" key="2">
    <citation type="submission" date="2025-05" db="UniProtKB">
        <authorList>
            <consortium name="EnsemblMetazoa"/>
        </authorList>
    </citation>
    <scope>IDENTIFICATION</scope>
    <source>
        <strain evidence="4">Foshan</strain>
    </source>
</reference>
<keyword evidence="2" id="KW-0106">Calcium</keyword>
<dbReference type="PROSITE" id="PS50222">
    <property type="entry name" value="EF_HAND_2"/>
    <property type="match status" value="4"/>
</dbReference>
<proteinExistence type="predicted"/>
<dbReference type="CDD" id="cd00051">
    <property type="entry name" value="EFh"/>
    <property type="match status" value="2"/>
</dbReference>
<name>A0ABM1ZNP1_AEDAL</name>
<dbReference type="EnsemblMetazoa" id="AALFPA23_020233.R29828">
    <property type="protein sequence ID" value="AALFPA23_020233.P29828"/>
    <property type="gene ID" value="AALFPA23_020233"/>
</dbReference>
<evidence type="ECO:0000256" key="1">
    <source>
        <dbReference type="ARBA" id="ARBA00022737"/>
    </source>
</evidence>
<dbReference type="PANTHER" id="PTHR23048">
    <property type="entry name" value="MYOSIN LIGHT CHAIN 1, 3"/>
    <property type="match status" value="1"/>
</dbReference>
<feature type="domain" description="EF-hand" evidence="3">
    <location>
        <begin position="123"/>
        <end position="158"/>
    </location>
</feature>
<dbReference type="SMART" id="SM00054">
    <property type="entry name" value="EFh"/>
    <property type="match status" value="4"/>
</dbReference>
<feature type="domain" description="EF-hand" evidence="3">
    <location>
        <begin position="14"/>
        <end position="49"/>
    </location>
</feature>
<organism evidence="4 5">
    <name type="scientific">Aedes albopictus</name>
    <name type="common">Asian tiger mosquito</name>
    <name type="synonym">Stegomyia albopicta</name>
    <dbReference type="NCBI Taxonomy" id="7160"/>
    <lineage>
        <taxon>Eukaryota</taxon>
        <taxon>Metazoa</taxon>
        <taxon>Ecdysozoa</taxon>
        <taxon>Arthropoda</taxon>
        <taxon>Hexapoda</taxon>
        <taxon>Insecta</taxon>
        <taxon>Pterygota</taxon>
        <taxon>Neoptera</taxon>
        <taxon>Endopterygota</taxon>
        <taxon>Diptera</taxon>
        <taxon>Nematocera</taxon>
        <taxon>Culicoidea</taxon>
        <taxon>Culicidae</taxon>
        <taxon>Culicinae</taxon>
        <taxon>Aedini</taxon>
        <taxon>Aedes</taxon>
        <taxon>Stegomyia</taxon>
    </lineage>
</organism>
<feature type="domain" description="EF-hand" evidence="3">
    <location>
        <begin position="50"/>
        <end position="85"/>
    </location>
</feature>
<dbReference type="PROSITE" id="PS00018">
    <property type="entry name" value="EF_HAND_1"/>
    <property type="match status" value="3"/>
</dbReference>
<feature type="domain" description="EF-hand" evidence="3">
    <location>
        <begin position="87"/>
        <end position="122"/>
    </location>
</feature>
<dbReference type="GeneID" id="109423953"/>
<dbReference type="InterPro" id="IPR002048">
    <property type="entry name" value="EF_hand_dom"/>
</dbReference>
<evidence type="ECO:0000313" key="4">
    <source>
        <dbReference type="EnsemblMetazoa" id="AALFPA23_020233.P29828"/>
    </source>
</evidence>
<dbReference type="InterPro" id="IPR050230">
    <property type="entry name" value="CALM/Myosin/TropC-like"/>
</dbReference>
<dbReference type="InterPro" id="IPR018247">
    <property type="entry name" value="EF_Hand_1_Ca_BS"/>
</dbReference>
<keyword evidence="1" id="KW-0677">Repeat</keyword>